<dbReference type="InterPro" id="IPR023801">
    <property type="entry name" value="His_deacetylse_dom"/>
</dbReference>
<dbReference type="Pfam" id="PF00850">
    <property type="entry name" value="Hist_deacetyl"/>
    <property type="match status" value="1"/>
</dbReference>
<feature type="domain" description="Histone deacetylase" evidence="3">
    <location>
        <begin position="20"/>
        <end position="280"/>
    </location>
</feature>
<evidence type="ECO:0000259" key="3">
    <source>
        <dbReference type="Pfam" id="PF00850"/>
    </source>
</evidence>
<comment type="caution">
    <text evidence="4">The sequence shown here is derived from an EMBL/GenBank/DDBJ whole genome shotgun (WGS) entry which is preliminary data.</text>
</comment>
<dbReference type="EMBL" id="DTGZ01000072">
    <property type="protein sequence ID" value="HGV97434.1"/>
    <property type="molecule type" value="Genomic_DNA"/>
</dbReference>
<dbReference type="Gene3D" id="3.40.800.20">
    <property type="entry name" value="Histone deacetylase domain"/>
    <property type="match status" value="1"/>
</dbReference>
<dbReference type="InterPro" id="IPR037138">
    <property type="entry name" value="His_deacetylse_dom_sf"/>
</dbReference>
<proteinExistence type="inferred from homology"/>
<sequence>MRNMLNFVYSPNYCVDLGGHIFPTEKYRLIYENLKKEGLITENNLHKPERPSNQDLLKIVNSEYLDDLLNARLTPRTYLSELPVRKDIIEWQILGCGGSFLCAKLALESGAGYHIGGGLHHAFSDHAEGFCYLNDVVFAAVKMLEQGIKKIAIIDCDLHQGNGTARFFQNEGRVFTFSIHQEYLYPKKEKSDLDIGLDFDTEDQEYLEKLQFALNKIDEFNPSFIIYLAGADPYIFDQLGSLRLTIEGLVKRDEMVIEYAYNKKLPIIVLLGGGYARELTDTVEIHCNTARVLQRSYGVKKEIS</sequence>
<protein>
    <submittedName>
        <fullName evidence="4">Histone deacetylase</fullName>
    </submittedName>
</protein>
<dbReference type="CDD" id="cd09993">
    <property type="entry name" value="HDAC_classIV"/>
    <property type="match status" value="1"/>
</dbReference>
<dbReference type="PANTHER" id="PTHR10625:SF19">
    <property type="entry name" value="HISTONE DEACETYLASE 12"/>
    <property type="match status" value="1"/>
</dbReference>
<dbReference type="InterPro" id="IPR044150">
    <property type="entry name" value="HDAC_classIV"/>
</dbReference>
<organism evidence="4">
    <name type="scientific">candidate division WOR-3 bacterium</name>
    <dbReference type="NCBI Taxonomy" id="2052148"/>
    <lineage>
        <taxon>Bacteria</taxon>
        <taxon>Bacteria division WOR-3</taxon>
    </lineage>
</organism>
<dbReference type="GO" id="GO:0016787">
    <property type="term" value="F:hydrolase activity"/>
    <property type="evidence" value="ECO:0007669"/>
    <property type="project" value="UniProtKB-KW"/>
</dbReference>
<comment type="similarity">
    <text evidence="1">Belongs to the histone deacetylase family.</text>
</comment>
<evidence type="ECO:0000313" key="4">
    <source>
        <dbReference type="EMBL" id="HGV97434.1"/>
    </source>
</evidence>
<dbReference type="InterPro" id="IPR023696">
    <property type="entry name" value="Ureohydrolase_dom_sf"/>
</dbReference>
<dbReference type="GO" id="GO:0004407">
    <property type="term" value="F:histone deacetylase activity"/>
    <property type="evidence" value="ECO:0007669"/>
    <property type="project" value="InterPro"/>
</dbReference>
<dbReference type="PRINTS" id="PR01270">
    <property type="entry name" value="HDASUPER"/>
</dbReference>
<reference evidence="4" key="1">
    <citation type="journal article" date="2020" name="mSystems">
        <title>Genome- and Community-Level Interaction Insights into Carbon Utilization and Element Cycling Functions of Hydrothermarchaeota in Hydrothermal Sediment.</title>
        <authorList>
            <person name="Zhou Z."/>
            <person name="Liu Y."/>
            <person name="Xu W."/>
            <person name="Pan J."/>
            <person name="Luo Z.H."/>
            <person name="Li M."/>
        </authorList>
    </citation>
    <scope>NUCLEOTIDE SEQUENCE [LARGE SCALE GENOMIC DNA]</scope>
    <source>
        <strain evidence="4">SpSt-774</strain>
    </source>
</reference>
<dbReference type="InterPro" id="IPR000286">
    <property type="entry name" value="HDACs"/>
</dbReference>
<evidence type="ECO:0000256" key="2">
    <source>
        <dbReference type="ARBA" id="ARBA00022801"/>
    </source>
</evidence>
<dbReference type="AlphaFoldDB" id="A0A7C4XAM4"/>
<dbReference type="PANTHER" id="PTHR10625">
    <property type="entry name" value="HISTONE DEACETYLASE HDAC1-RELATED"/>
    <property type="match status" value="1"/>
</dbReference>
<dbReference type="SUPFAM" id="SSF52768">
    <property type="entry name" value="Arginase/deacetylase"/>
    <property type="match status" value="1"/>
</dbReference>
<name>A0A7C4XAM4_UNCW3</name>
<evidence type="ECO:0000256" key="1">
    <source>
        <dbReference type="ARBA" id="ARBA00005947"/>
    </source>
</evidence>
<keyword evidence="2" id="KW-0378">Hydrolase</keyword>
<dbReference type="GO" id="GO:0040029">
    <property type="term" value="P:epigenetic regulation of gene expression"/>
    <property type="evidence" value="ECO:0007669"/>
    <property type="project" value="TreeGrafter"/>
</dbReference>
<accession>A0A7C4XAM4</accession>
<gene>
    <name evidence="4" type="ORF">ENV60_03945</name>
</gene>